<keyword evidence="2" id="KW-1003">Cell membrane</keyword>
<gene>
    <name evidence="9" type="ORF">HP467_11130</name>
</gene>
<dbReference type="AlphaFoldDB" id="A0A850DV90"/>
<proteinExistence type="inferred from homology"/>
<keyword evidence="5 7" id="KW-0472">Membrane</keyword>
<dbReference type="EMBL" id="JABMCG010000110">
    <property type="protein sequence ID" value="NUU28659.1"/>
    <property type="molecule type" value="Genomic_DNA"/>
</dbReference>
<feature type="domain" description="HTH araC/xylS-type" evidence="8">
    <location>
        <begin position="1"/>
        <end position="71"/>
    </location>
</feature>
<dbReference type="PROSITE" id="PS01124">
    <property type="entry name" value="HTH_ARAC_FAMILY_2"/>
    <property type="match status" value="1"/>
</dbReference>
<dbReference type="PANTHER" id="PTHR30572:SF4">
    <property type="entry name" value="ABC TRANSPORTER PERMEASE YTRF"/>
    <property type="match status" value="1"/>
</dbReference>
<comment type="similarity">
    <text evidence="6">Belongs to the ABC-4 integral membrane protein family.</text>
</comment>
<dbReference type="Proteomes" id="UP000539146">
    <property type="component" value="Unassembled WGS sequence"/>
</dbReference>
<evidence type="ECO:0000256" key="5">
    <source>
        <dbReference type="ARBA" id="ARBA00023136"/>
    </source>
</evidence>
<feature type="transmembrane region" description="Helical" evidence="7">
    <location>
        <begin position="332"/>
        <end position="359"/>
    </location>
</feature>
<dbReference type="GO" id="GO:0003700">
    <property type="term" value="F:DNA-binding transcription factor activity"/>
    <property type="evidence" value="ECO:0007669"/>
    <property type="project" value="InterPro"/>
</dbReference>
<evidence type="ECO:0000259" key="8">
    <source>
        <dbReference type="PROSITE" id="PS01124"/>
    </source>
</evidence>
<keyword evidence="3 7" id="KW-0812">Transmembrane</keyword>
<evidence type="ECO:0000256" key="4">
    <source>
        <dbReference type="ARBA" id="ARBA00022989"/>
    </source>
</evidence>
<dbReference type="GO" id="GO:0043565">
    <property type="term" value="F:sequence-specific DNA binding"/>
    <property type="evidence" value="ECO:0007669"/>
    <property type="project" value="InterPro"/>
</dbReference>
<evidence type="ECO:0000256" key="6">
    <source>
        <dbReference type="ARBA" id="ARBA00038076"/>
    </source>
</evidence>
<dbReference type="GO" id="GO:0005886">
    <property type="term" value="C:plasma membrane"/>
    <property type="evidence" value="ECO:0007669"/>
    <property type="project" value="UniProtKB-SubCell"/>
</dbReference>
<protein>
    <submittedName>
        <fullName evidence="9">ABC transporter permease</fullName>
    </submittedName>
</protein>
<evidence type="ECO:0000256" key="1">
    <source>
        <dbReference type="ARBA" id="ARBA00004651"/>
    </source>
</evidence>
<evidence type="ECO:0000313" key="10">
    <source>
        <dbReference type="Proteomes" id="UP000539146"/>
    </source>
</evidence>
<dbReference type="InterPro" id="IPR003838">
    <property type="entry name" value="ABC3_permease_C"/>
</dbReference>
<dbReference type="InterPro" id="IPR018060">
    <property type="entry name" value="HTH_AraC"/>
</dbReference>
<evidence type="ECO:0000256" key="7">
    <source>
        <dbReference type="SAM" id="Phobius"/>
    </source>
</evidence>
<dbReference type="RefSeq" id="WP_175326228.1">
    <property type="nucleotide sequence ID" value="NZ_BAAAWP010000001.1"/>
</dbReference>
<dbReference type="Pfam" id="PF02687">
    <property type="entry name" value="FtsX"/>
    <property type="match status" value="1"/>
</dbReference>
<comment type="subcellular location">
    <subcellularLocation>
        <location evidence="1">Cell membrane</location>
        <topology evidence="1">Multi-pass membrane protein</topology>
    </subcellularLocation>
</comment>
<dbReference type="InterPro" id="IPR025857">
    <property type="entry name" value="MacB_PCD"/>
</dbReference>
<organism evidence="9 10">
    <name type="scientific">Curtobacterium citreum</name>
    <dbReference type="NCBI Taxonomy" id="2036"/>
    <lineage>
        <taxon>Bacteria</taxon>
        <taxon>Bacillati</taxon>
        <taxon>Actinomycetota</taxon>
        <taxon>Actinomycetes</taxon>
        <taxon>Micrococcales</taxon>
        <taxon>Microbacteriaceae</taxon>
        <taxon>Curtobacterium</taxon>
    </lineage>
</organism>
<name>A0A850DV90_9MICO</name>
<feature type="transmembrane region" description="Helical" evidence="7">
    <location>
        <begin position="26"/>
        <end position="50"/>
    </location>
</feature>
<feature type="transmembrane region" description="Helical" evidence="7">
    <location>
        <begin position="287"/>
        <end position="312"/>
    </location>
</feature>
<dbReference type="GO" id="GO:0022857">
    <property type="term" value="F:transmembrane transporter activity"/>
    <property type="evidence" value="ECO:0007669"/>
    <property type="project" value="TreeGrafter"/>
</dbReference>
<evidence type="ECO:0000256" key="3">
    <source>
        <dbReference type="ARBA" id="ARBA00022692"/>
    </source>
</evidence>
<evidence type="ECO:0000256" key="2">
    <source>
        <dbReference type="ARBA" id="ARBA00022475"/>
    </source>
</evidence>
<dbReference type="PANTHER" id="PTHR30572">
    <property type="entry name" value="MEMBRANE COMPONENT OF TRANSPORTER-RELATED"/>
    <property type="match status" value="1"/>
</dbReference>
<dbReference type="Pfam" id="PF12704">
    <property type="entry name" value="MacB_PCD"/>
    <property type="match status" value="1"/>
</dbReference>
<reference evidence="9 10" key="1">
    <citation type="submission" date="2020-05" db="EMBL/GenBank/DDBJ databases">
        <title>Genome Sequencing of Type Strains.</title>
        <authorList>
            <person name="Lemaire J.F."/>
            <person name="Inderbitzin P."/>
            <person name="Gregorio O.A."/>
            <person name="Collins S.B."/>
            <person name="Wespe N."/>
            <person name="Knight-Connoni V."/>
        </authorList>
    </citation>
    <scope>NUCLEOTIDE SEQUENCE [LARGE SCALE GENOMIC DNA]</scope>
    <source>
        <strain evidence="9 10">DSM 20512</strain>
    </source>
</reference>
<sequence>MNRLLTTVVGTFVESWQELRVHRGRVVLSLVGVTIAVASLAVVVGFGSLAERVTAAFNEQYGGRPATYSFNGSTTGSGSADPAGTAAVADAAALDRELRAGAERYDVRYTSEATFVQRDVQFPDGVALVQGTTVDPAYAEMHRVRLASGEWFTERDRDRLAPAIVVNRAFLERIGSPDIVTHPVVRLPGTPDVTAVVIGQVVSSEYDTDPSFYQLANSVATANAAVSPDLGAGRTFQAWVPAASGKAVAERIAADAERALGPGWTVSADRSDAAGQVDGDPLGPLRWVIAGVAVLVLVLGGLGLLNVSLVSVRQRIREIGVRRGVGATAGRIFVAVLLENVLGTLVAGGVGVMVGAALLGNDTVRGLITQGVDVGGAPFPVEAALVGVGSAVLVGALAGFLPAIVAVRVKVIDAIRY</sequence>
<keyword evidence="4 7" id="KW-1133">Transmembrane helix</keyword>
<comment type="caution">
    <text evidence="9">The sequence shown here is derived from an EMBL/GenBank/DDBJ whole genome shotgun (WGS) entry which is preliminary data.</text>
</comment>
<evidence type="ECO:0000313" key="9">
    <source>
        <dbReference type="EMBL" id="NUU28659.1"/>
    </source>
</evidence>
<accession>A0A850DV90</accession>
<feature type="transmembrane region" description="Helical" evidence="7">
    <location>
        <begin position="379"/>
        <end position="407"/>
    </location>
</feature>
<dbReference type="InterPro" id="IPR050250">
    <property type="entry name" value="Macrolide_Exporter_MacB"/>
</dbReference>